<accession>A0A6A5CAI4</accession>
<protein>
    <recommendedName>
        <fullName evidence="6">ABC transporter domain-containing protein</fullName>
    </recommendedName>
</protein>
<evidence type="ECO:0000256" key="1">
    <source>
        <dbReference type="ARBA" id="ARBA00004141"/>
    </source>
</evidence>
<dbReference type="GO" id="GO:0042626">
    <property type="term" value="F:ATPase-coupled transmembrane transporter activity"/>
    <property type="evidence" value="ECO:0007669"/>
    <property type="project" value="TreeGrafter"/>
</dbReference>
<dbReference type="Gene3D" id="3.40.50.300">
    <property type="entry name" value="P-loop containing nucleotide triphosphate hydrolases"/>
    <property type="match status" value="1"/>
</dbReference>
<dbReference type="Proteomes" id="UP000444721">
    <property type="component" value="Unassembled WGS sequence"/>
</dbReference>
<feature type="domain" description="ABC transporter" evidence="6">
    <location>
        <begin position="724"/>
        <end position="801"/>
    </location>
</feature>
<keyword evidence="2" id="KW-0813">Transport</keyword>
<dbReference type="VEuPathDB" id="AmoebaDB:NF0069760"/>
<evidence type="ECO:0000313" key="7">
    <source>
        <dbReference type="EMBL" id="KAF0983544.1"/>
    </source>
</evidence>
<dbReference type="PROSITE" id="PS00211">
    <property type="entry name" value="ABC_TRANSPORTER_1"/>
    <property type="match status" value="1"/>
</dbReference>
<dbReference type="SUPFAM" id="SSF52540">
    <property type="entry name" value="P-loop containing nucleoside triphosphate hydrolases"/>
    <property type="match status" value="1"/>
</dbReference>
<name>A0A6A5CAI4_NAEFO</name>
<sequence length="937" mass="105060">MNFLHQIVWTIHVPDGNENIHIEHTIQYGQFSSGILMRIQEHVFEQQGYFGISRCLLSIQTDKEIRIVQFDSASDGLVIDFRIPDKFTTFYQAPPRSTITYATMISEMDRRSFNLDQNADCGSIEFPPGQNISLAIGIKNTYLWEEYSFVLHPVHEFYNYSFDTNITNVAHRNPCKPSQYWETGFCYENVQKNHTVDDEITFITSRFIDFNRTTFGTKSYHDNDNLNAALFCNLPYMGPSDDAPDPDACVSAAQSVNCDAEIFATAMGDANNLLTFFMNYWQHNIFITKNNTEIEVLAMTLDISYDTPQASTNLIAINRFKTLGKIMDLSLSTNGHNMFITMSRKAWEIESAKRYKLVCETLKNDPQNPFLKSFKDECLYAPPKDVDENQFMMISSLCLEGTHCFSMYHNHVRHIVNPGNYDYRSICESSYGIGSYCLLGRKFSCPPGYVCPYTGMPYPYKCNAKTANETCYSNGLSGPTACPNGTICTTNYRNPIPSPPGFFVMQLSLGNSSIETLGMIECKEGDYCNLARSVVVTAHNESALNDLLCPEGTNCINTTILQPSYCNYTSSFMDHCPAGTVRKAPCPRGYYCKDEKSIEKCKQSQYCPEGSFAFKLCPEGNYCPNSSVKLECPEGLVAHQLYFKCFVKLGEMYRMKNPNERSSLFVKKPTSNSATNSKSFSNPNFHVDIAFKDLGLILRGSGKTVLESVTGEIKHGQLTGVMVEETLYFSAKTRLDSKISSSEIRSIVNDVIQGLRLEDVRHSIIGDQSNRGISGGQRKRVNVGIELVSSPFVLFLDEPTSGLQVLRNVSLLPPPPQQPEQIPQHPVATPPIIESTTIESTEENLASETQDDTVALLDPNANSTSVTINPVTTVVSINDDIINNNSLPTIKQTEVTHLHSTPVGNYGSVNQDVNSNVTPYKHRYHSYIPDSYRNPSH</sequence>
<keyword evidence="8" id="KW-1185">Reference proteome</keyword>
<dbReference type="OrthoDB" id="1720926at2759"/>
<dbReference type="GO" id="GO:0005524">
    <property type="term" value="F:ATP binding"/>
    <property type="evidence" value="ECO:0007669"/>
    <property type="project" value="InterPro"/>
</dbReference>
<comment type="caution">
    <text evidence="7">The sequence shown here is derived from an EMBL/GenBank/DDBJ whole genome shotgun (WGS) entry which is preliminary data.</text>
</comment>
<evidence type="ECO:0000256" key="3">
    <source>
        <dbReference type="ARBA" id="ARBA00022692"/>
    </source>
</evidence>
<dbReference type="GO" id="GO:0016020">
    <property type="term" value="C:membrane"/>
    <property type="evidence" value="ECO:0007669"/>
    <property type="project" value="UniProtKB-SubCell"/>
</dbReference>
<dbReference type="AlphaFoldDB" id="A0A6A5CAI4"/>
<evidence type="ECO:0000313" key="8">
    <source>
        <dbReference type="Proteomes" id="UP000444721"/>
    </source>
</evidence>
<dbReference type="PANTHER" id="PTHR48041:SF91">
    <property type="entry name" value="ABC TRANSPORTER G FAMILY MEMBER 28"/>
    <property type="match status" value="1"/>
</dbReference>
<organism evidence="7 8">
    <name type="scientific">Naegleria fowleri</name>
    <name type="common">Brain eating amoeba</name>
    <dbReference type="NCBI Taxonomy" id="5763"/>
    <lineage>
        <taxon>Eukaryota</taxon>
        <taxon>Discoba</taxon>
        <taxon>Heterolobosea</taxon>
        <taxon>Tetramitia</taxon>
        <taxon>Eutetramitia</taxon>
        <taxon>Vahlkampfiidae</taxon>
        <taxon>Naegleria</taxon>
    </lineage>
</organism>
<dbReference type="VEuPathDB" id="AmoebaDB:NF0072510"/>
<comment type="subcellular location">
    <subcellularLocation>
        <location evidence="1">Membrane</location>
        <topology evidence="1">Multi-pass membrane protein</topology>
    </subcellularLocation>
</comment>
<evidence type="ECO:0000256" key="2">
    <source>
        <dbReference type="ARBA" id="ARBA00022448"/>
    </source>
</evidence>
<dbReference type="EMBL" id="VFQX01000006">
    <property type="protein sequence ID" value="KAF0983544.1"/>
    <property type="molecule type" value="Genomic_DNA"/>
</dbReference>
<dbReference type="VEuPathDB" id="AmoebaDB:NfTy_013460"/>
<dbReference type="InterPro" id="IPR017871">
    <property type="entry name" value="ABC_transporter-like_CS"/>
</dbReference>
<evidence type="ECO:0000256" key="5">
    <source>
        <dbReference type="ARBA" id="ARBA00023136"/>
    </source>
</evidence>
<dbReference type="VEuPathDB" id="AmoebaDB:FDP41_010609"/>
<reference evidence="7 8" key="1">
    <citation type="journal article" date="2019" name="Sci. Rep.">
        <title>Nanopore sequencing improves the draft genome of the human pathogenic amoeba Naegleria fowleri.</title>
        <authorList>
            <person name="Liechti N."/>
            <person name="Schurch N."/>
            <person name="Bruggmann R."/>
            <person name="Wittwer M."/>
        </authorList>
    </citation>
    <scope>NUCLEOTIDE SEQUENCE [LARGE SCALE GENOMIC DNA]</scope>
    <source>
        <strain evidence="7 8">ATCC 30894</strain>
    </source>
</reference>
<keyword evidence="5" id="KW-0472">Membrane</keyword>
<dbReference type="InterPro" id="IPR027417">
    <property type="entry name" value="P-loop_NTPase"/>
</dbReference>
<keyword evidence="4" id="KW-1133">Transmembrane helix</keyword>
<proteinExistence type="predicted"/>
<dbReference type="Pfam" id="PF00005">
    <property type="entry name" value="ABC_tran"/>
    <property type="match status" value="1"/>
</dbReference>
<dbReference type="GeneID" id="68117824"/>
<dbReference type="InterPro" id="IPR050352">
    <property type="entry name" value="ABCG_transporters"/>
</dbReference>
<dbReference type="VEuPathDB" id="AmoebaDB:NF0120970"/>
<evidence type="ECO:0000256" key="4">
    <source>
        <dbReference type="ARBA" id="ARBA00022989"/>
    </source>
</evidence>
<dbReference type="PANTHER" id="PTHR48041">
    <property type="entry name" value="ABC TRANSPORTER G FAMILY MEMBER 28"/>
    <property type="match status" value="1"/>
</dbReference>
<dbReference type="InterPro" id="IPR003439">
    <property type="entry name" value="ABC_transporter-like_ATP-bd"/>
</dbReference>
<dbReference type="GO" id="GO:0016887">
    <property type="term" value="F:ATP hydrolysis activity"/>
    <property type="evidence" value="ECO:0007669"/>
    <property type="project" value="InterPro"/>
</dbReference>
<evidence type="ECO:0000259" key="6">
    <source>
        <dbReference type="Pfam" id="PF00005"/>
    </source>
</evidence>
<dbReference type="RefSeq" id="XP_044568257.1">
    <property type="nucleotide sequence ID" value="XM_044700926.1"/>
</dbReference>
<gene>
    <name evidence="7" type="ORF">FDP41_010609</name>
</gene>
<keyword evidence="3" id="KW-0812">Transmembrane</keyword>